<keyword evidence="4" id="KW-0862">Zinc</keyword>
<dbReference type="InterPro" id="IPR039515">
    <property type="entry name" value="NOT4_mRING-HC-C4C4"/>
</dbReference>
<proteinExistence type="predicted"/>
<comment type="subcellular location">
    <subcellularLocation>
        <location evidence="1">Nucleus</location>
    </subcellularLocation>
</comment>
<keyword evidence="12" id="KW-1185">Reference proteome</keyword>
<dbReference type="PROSITE" id="PS50089">
    <property type="entry name" value="ZF_RING_2"/>
    <property type="match status" value="1"/>
</dbReference>
<dbReference type="InterPro" id="IPR001841">
    <property type="entry name" value="Znf_RING"/>
</dbReference>
<dbReference type="InterPro" id="IPR013083">
    <property type="entry name" value="Znf_RING/FYVE/PHD"/>
</dbReference>
<dbReference type="GO" id="GO:0005634">
    <property type="term" value="C:nucleus"/>
    <property type="evidence" value="ECO:0007669"/>
    <property type="project" value="UniProtKB-SubCell"/>
</dbReference>
<dbReference type="GO" id="GO:0004842">
    <property type="term" value="F:ubiquitin-protein transferase activity"/>
    <property type="evidence" value="ECO:0007669"/>
    <property type="project" value="InterPro"/>
</dbReference>
<feature type="domain" description="RING-type" evidence="10">
    <location>
        <begin position="3"/>
        <end position="46"/>
    </location>
</feature>
<evidence type="ECO:0000313" key="12">
    <source>
        <dbReference type="Proteomes" id="UP001230188"/>
    </source>
</evidence>
<name>A0AAD7XN70_9STRA</name>
<dbReference type="InterPro" id="IPR039780">
    <property type="entry name" value="Mot2"/>
</dbReference>
<protein>
    <recommendedName>
        <fullName evidence="10">RING-type domain-containing protein</fullName>
    </recommendedName>
</protein>
<evidence type="ECO:0000256" key="9">
    <source>
        <dbReference type="SAM" id="MobiDB-lite"/>
    </source>
</evidence>
<accession>A0AAD7XN70</accession>
<sequence length="336" mass="36272">MVCPLCCEELDLSDQNFLPCKCGYQVCMWCWHHIKENLNGLCPACRTPYQDDPHAFAAVDRNEIIKNKKERKAKEKERKEQLAAAVAAARAKVSGPVDAPRATRSQRGGPAAAAAGAAASSSSSSSSSSSGVRAPAPPRPPEPEQPFTAGTPAFPAEANYRSRLSSPLGADASPFAPRASLGLRGVTDGGGGASVVERPVAEEDDRRRRLGRYNGAPWGENGYRRETPRKTAVPLFLSHEPSNWTDATTSIWSVSYTPRDGGWDAWRPRDDPLFDSRNMAAAAATSVLEEPNENHVDNASRKPVATNYGGPNSFWLHPAADDNVWGAPPPRSTYHL</sequence>
<feature type="compositionally biased region" description="Low complexity" evidence="9">
    <location>
        <begin position="105"/>
        <end position="134"/>
    </location>
</feature>
<evidence type="ECO:0000256" key="6">
    <source>
        <dbReference type="ARBA" id="ARBA00023054"/>
    </source>
</evidence>
<dbReference type="GO" id="GO:0016567">
    <property type="term" value="P:protein ubiquitination"/>
    <property type="evidence" value="ECO:0007669"/>
    <property type="project" value="TreeGrafter"/>
</dbReference>
<evidence type="ECO:0000256" key="4">
    <source>
        <dbReference type="ARBA" id="ARBA00022833"/>
    </source>
</evidence>
<dbReference type="AlphaFoldDB" id="A0AAD7XN70"/>
<dbReference type="SUPFAM" id="SSF57850">
    <property type="entry name" value="RING/U-box"/>
    <property type="match status" value="1"/>
</dbReference>
<keyword evidence="6" id="KW-0175">Coiled coil</keyword>
<evidence type="ECO:0000256" key="5">
    <source>
        <dbReference type="ARBA" id="ARBA00022884"/>
    </source>
</evidence>
<keyword evidence="5" id="KW-0694">RNA-binding</keyword>
<feature type="region of interest" description="Disordered" evidence="9">
    <location>
        <begin position="87"/>
        <end position="154"/>
    </location>
</feature>
<dbReference type="PANTHER" id="PTHR12603:SF0">
    <property type="entry name" value="CCR4-NOT TRANSCRIPTION COMPLEX SUBUNIT 4"/>
    <property type="match status" value="1"/>
</dbReference>
<evidence type="ECO:0000256" key="1">
    <source>
        <dbReference type="ARBA" id="ARBA00004123"/>
    </source>
</evidence>
<reference evidence="11" key="1">
    <citation type="submission" date="2023-01" db="EMBL/GenBank/DDBJ databases">
        <title>Metagenome sequencing of chrysophaentin producing Chrysophaeum taylorii.</title>
        <authorList>
            <person name="Davison J."/>
            <person name="Bewley C."/>
        </authorList>
    </citation>
    <scope>NUCLEOTIDE SEQUENCE</scope>
    <source>
        <strain evidence="11">NIES-1699</strain>
    </source>
</reference>
<dbReference type="GO" id="GO:0003723">
    <property type="term" value="F:RNA binding"/>
    <property type="evidence" value="ECO:0007669"/>
    <property type="project" value="UniProtKB-KW"/>
</dbReference>
<dbReference type="GO" id="GO:0030014">
    <property type="term" value="C:CCR4-NOT complex"/>
    <property type="evidence" value="ECO:0007669"/>
    <property type="project" value="InterPro"/>
</dbReference>
<evidence type="ECO:0000313" key="11">
    <source>
        <dbReference type="EMBL" id="KAJ8608588.1"/>
    </source>
</evidence>
<dbReference type="Proteomes" id="UP001230188">
    <property type="component" value="Unassembled WGS sequence"/>
</dbReference>
<dbReference type="EMBL" id="JAQMWT010000166">
    <property type="protein sequence ID" value="KAJ8608588.1"/>
    <property type="molecule type" value="Genomic_DNA"/>
</dbReference>
<gene>
    <name evidence="11" type="ORF">CTAYLR_005980</name>
</gene>
<keyword evidence="2" id="KW-0479">Metal-binding</keyword>
<keyword evidence="7" id="KW-0539">Nucleus</keyword>
<organism evidence="11 12">
    <name type="scientific">Chrysophaeum taylorii</name>
    <dbReference type="NCBI Taxonomy" id="2483200"/>
    <lineage>
        <taxon>Eukaryota</taxon>
        <taxon>Sar</taxon>
        <taxon>Stramenopiles</taxon>
        <taxon>Ochrophyta</taxon>
        <taxon>Pelagophyceae</taxon>
        <taxon>Pelagomonadales</taxon>
        <taxon>Pelagomonadaceae</taxon>
        <taxon>Chrysophaeum</taxon>
    </lineage>
</organism>
<keyword evidence="3 8" id="KW-0863">Zinc-finger</keyword>
<dbReference type="CDD" id="cd16618">
    <property type="entry name" value="mRING-HC-C4C4_CNOT4"/>
    <property type="match status" value="1"/>
</dbReference>
<evidence type="ECO:0000256" key="8">
    <source>
        <dbReference type="PROSITE-ProRule" id="PRU00175"/>
    </source>
</evidence>
<evidence type="ECO:0000259" key="10">
    <source>
        <dbReference type="PROSITE" id="PS50089"/>
    </source>
</evidence>
<feature type="compositionally biased region" description="Pro residues" evidence="9">
    <location>
        <begin position="135"/>
        <end position="144"/>
    </location>
</feature>
<dbReference type="GO" id="GO:0008270">
    <property type="term" value="F:zinc ion binding"/>
    <property type="evidence" value="ECO:0007669"/>
    <property type="project" value="UniProtKB-KW"/>
</dbReference>
<dbReference type="FunFam" id="3.30.40.10:FF:000006">
    <property type="entry name" value="CCR4-NOT transcription complex subunit 4"/>
    <property type="match status" value="1"/>
</dbReference>
<evidence type="ECO:0000256" key="2">
    <source>
        <dbReference type="ARBA" id="ARBA00022723"/>
    </source>
</evidence>
<comment type="caution">
    <text evidence="11">The sequence shown here is derived from an EMBL/GenBank/DDBJ whole genome shotgun (WGS) entry which is preliminary data.</text>
</comment>
<dbReference type="Gene3D" id="3.30.40.10">
    <property type="entry name" value="Zinc/RING finger domain, C3HC4 (zinc finger)"/>
    <property type="match status" value="1"/>
</dbReference>
<dbReference type="PANTHER" id="PTHR12603">
    <property type="entry name" value="CCR4-NOT TRANSCRIPTION COMPLEX RELATED"/>
    <property type="match status" value="1"/>
</dbReference>
<dbReference type="Pfam" id="PF14570">
    <property type="entry name" value="zf-RING_4"/>
    <property type="match status" value="1"/>
</dbReference>
<evidence type="ECO:0000256" key="3">
    <source>
        <dbReference type="ARBA" id="ARBA00022771"/>
    </source>
</evidence>
<evidence type="ECO:0000256" key="7">
    <source>
        <dbReference type="ARBA" id="ARBA00023242"/>
    </source>
</evidence>